<feature type="region of interest" description="Disordered" evidence="1">
    <location>
        <begin position="87"/>
        <end position="109"/>
    </location>
</feature>
<comment type="caution">
    <text evidence="2">The sequence shown here is derived from an EMBL/GenBank/DDBJ whole genome shotgun (WGS) entry which is preliminary data.</text>
</comment>
<protein>
    <submittedName>
        <fullName evidence="2">Uncharacterized protein</fullName>
    </submittedName>
</protein>
<feature type="compositionally biased region" description="Basic and acidic residues" evidence="1">
    <location>
        <begin position="99"/>
        <end position="108"/>
    </location>
</feature>
<organism evidence="2 3">
    <name type="scientific">Stylosanthes scabra</name>
    <dbReference type="NCBI Taxonomy" id="79078"/>
    <lineage>
        <taxon>Eukaryota</taxon>
        <taxon>Viridiplantae</taxon>
        <taxon>Streptophyta</taxon>
        <taxon>Embryophyta</taxon>
        <taxon>Tracheophyta</taxon>
        <taxon>Spermatophyta</taxon>
        <taxon>Magnoliopsida</taxon>
        <taxon>eudicotyledons</taxon>
        <taxon>Gunneridae</taxon>
        <taxon>Pentapetalae</taxon>
        <taxon>rosids</taxon>
        <taxon>fabids</taxon>
        <taxon>Fabales</taxon>
        <taxon>Fabaceae</taxon>
        <taxon>Papilionoideae</taxon>
        <taxon>50 kb inversion clade</taxon>
        <taxon>dalbergioids sensu lato</taxon>
        <taxon>Dalbergieae</taxon>
        <taxon>Pterocarpus clade</taxon>
        <taxon>Stylosanthes</taxon>
    </lineage>
</organism>
<accession>A0ABU6XH61</accession>
<sequence length="224" mass="24496">MAQIISIIGTLQIHFLDAMINYELDGVRGINYERVYGGEDNAETVGGRMSGLVQSKHNYSIRFEIFGFDPMYYEAQLNTSKSKKSYKVDGSMVSGSKQSRNESDDTRLDSSCACPFPPKFGPCMDRIHVRLDLDMVSNSSQVVRETHLGGVGEGASATPLEKDRPTTRTGLIEDVPHKVADEPAVGSVGFANPELAKIEDELKFMEIEGGGVGNGDHEDEELSV</sequence>
<dbReference type="Proteomes" id="UP001341840">
    <property type="component" value="Unassembled WGS sequence"/>
</dbReference>
<evidence type="ECO:0000313" key="3">
    <source>
        <dbReference type="Proteomes" id="UP001341840"/>
    </source>
</evidence>
<keyword evidence="3" id="KW-1185">Reference proteome</keyword>
<evidence type="ECO:0000256" key="1">
    <source>
        <dbReference type="SAM" id="MobiDB-lite"/>
    </source>
</evidence>
<dbReference type="EMBL" id="JASCZI010211889">
    <property type="protein sequence ID" value="MED6197374.1"/>
    <property type="molecule type" value="Genomic_DNA"/>
</dbReference>
<proteinExistence type="predicted"/>
<gene>
    <name evidence="2" type="ORF">PIB30_055884</name>
</gene>
<name>A0ABU6XH61_9FABA</name>
<evidence type="ECO:0000313" key="2">
    <source>
        <dbReference type="EMBL" id="MED6197374.1"/>
    </source>
</evidence>
<reference evidence="2 3" key="1">
    <citation type="journal article" date="2023" name="Plants (Basel)">
        <title>Bridging the Gap: Combining Genomics and Transcriptomics Approaches to Understand Stylosanthes scabra, an Orphan Legume from the Brazilian Caatinga.</title>
        <authorList>
            <person name="Ferreira-Neto J.R.C."/>
            <person name="da Silva M.D."/>
            <person name="Binneck E."/>
            <person name="de Melo N.F."/>
            <person name="da Silva R.H."/>
            <person name="de Melo A.L.T.M."/>
            <person name="Pandolfi V."/>
            <person name="Bustamante F.O."/>
            <person name="Brasileiro-Vidal A.C."/>
            <person name="Benko-Iseppon A.M."/>
        </authorList>
    </citation>
    <scope>NUCLEOTIDE SEQUENCE [LARGE SCALE GENOMIC DNA]</scope>
    <source>
        <tissue evidence="2">Leaves</tissue>
    </source>
</reference>